<sequence>MAYLVIIDRGYRGSAEAQFFDALYGVEMLGDQLGGMDVVLRGTSVTAALAGAAPPPALRVGPTVLNTLGDPRRSVGALVDKGAAVYVDEPGLAALGLADAPLLPGVTKLDTARLAARWGEYAGVWFL</sequence>
<accession>A0A5J6HSI3</accession>
<keyword evidence="2" id="KW-1185">Reference proteome</keyword>
<organism evidence="1 2">
    <name type="scientific">Streptomyces alboniger</name>
    <dbReference type="NCBI Taxonomy" id="132473"/>
    <lineage>
        <taxon>Bacteria</taxon>
        <taxon>Bacillati</taxon>
        <taxon>Actinomycetota</taxon>
        <taxon>Actinomycetes</taxon>
        <taxon>Kitasatosporales</taxon>
        <taxon>Streptomycetaceae</taxon>
        <taxon>Streptomyces</taxon>
        <taxon>Streptomyces aurantiacus group</taxon>
    </lineage>
</organism>
<evidence type="ECO:0000313" key="1">
    <source>
        <dbReference type="EMBL" id="QEV19957.1"/>
    </source>
</evidence>
<dbReference type="OrthoDB" id="3696636at2"/>
<name>A0A5J6HSI3_STRAD</name>
<reference evidence="1 2" key="1">
    <citation type="submission" date="2017-09" db="EMBL/GenBank/DDBJ databases">
        <authorList>
            <person name="Lee N."/>
            <person name="Cho B.-K."/>
        </authorList>
    </citation>
    <scope>NUCLEOTIDE SEQUENCE [LARGE SCALE GENOMIC DNA]</scope>
    <source>
        <strain evidence="1 2">ATCC 12461</strain>
    </source>
</reference>
<protein>
    <submittedName>
        <fullName evidence="1">Uncharacterized protein</fullName>
    </submittedName>
</protein>
<dbReference type="Proteomes" id="UP000326553">
    <property type="component" value="Chromosome"/>
</dbReference>
<evidence type="ECO:0000313" key="2">
    <source>
        <dbReference type="Proteomes" id="UP000326553"/>
    </source>
</evidence>
<proteinExistence type="predicted"/>
<dbReference type="KEGG" id="salw:CP975_22735"/>
<dbReference type="InterPro" id="IPR027396">
    <property type="entry name" value="DsrEFH-like"/>
</dbReference>
<dbReference type="RefSeq" id="WP_055528881.1">
    <property type="nucleotide sequence ID" value="NZ_CP023695.1"/>
</dbReference>
<dbReference type="EMBL" id="CP023695">
    <property type="protein sequence ID" value="QEV19957.1"/>
    <property type="molecule type" value="Genomic_DNA"/>
</dbReference>
<dbReference type="SUPFAM" id="SSF75169">
    <property type="entry name" value="DsrEFH-like"/>
    <property type="match status" value="1"/>
</dbReference>
<gene>
    <name evidence="1" type="ORF">CP975_22735</name>
</gene>
<dbReference type="AlphaFoldDB" id="A0A5J6HSI3"/>